<organism evidence="1 2">
    <name type="scientific">Henningerozyma blattae (strain ATCC 34711 / CBS 6284 / DSM 70876 / NBRC 10599 / NRRL Y-10934 / UCD 77-7)</name>
    <name type="common">Yeast</name>
    <name type="synonym">Tetrapisispora blattae</name>
    <dbReference type="NCBI Taxonomy" id="1071380"/>
    <lineage>
        <taxon>Eukaryota</taxon>
        <taxon>Fungi</taxon>
        <taxon>Dikarya</taxon>
        <taxon>Ascomycota</taxon>
        <taxon>Saccharomycotina</taxon>
        <taxon>Saccharomycetes</taxon>
        <taxon>Saccharomycetales</taxon>
        <taxon>Saccharomycetaceae</taxon>
        <taxon>Henningerozyma</taxon>
    </lineage>
</organism>
<dbReference type="HOGENOM" id="CLU_1074331_0_0_1"/>
<dbReference type="Proteomes" id="UP000002866">
    <property type="component" value="Chromosome 3"/>
</dbReference>
<evidence type="ECO:0000313" key="2">
    <source>
        <dbReference type="Proteomes" id="UP000002866"/>
    </source>
</evidence>
<dbReference type="InParanoid" id="I2H246"/>
<accession>I2H246</accession>
<dbReference type="RefSeq" id="XP_004179967.1">
    <property type="nucleotide sequence ID" value="XM_004179919.1"/>
</dbReference>
<protein>
    <submittedName>
        <fullName evidence="1">Uncharacterized protein</fullName>
    </submittedName>
</protein>
<dbReference type="AlphaFoldDB" id="I2H246"/>
<evidence type="ECO:0000313" key="1">
    <source>
        <dbReference type="EMBL" id="CCH60448.1"/>
    </source>
</evidence>
<dbReference type="EMBL" id="HE806318">
    <property type="protein sequence ID" value="CCH60448.1"/>
    <property type="molecule type" value="Genomic_DNA"/>
</dbReference>
<proteinExistence type="predicted"/>
<dbReference type="KEGG" id="tbl:TBLA_0C06550"/>
<dbReference type="GeneID" id="14495428"/>
<reference evidence="1 2" key="1">
    <citation type="journal article" date="2011" name="Proc. Natl. Acad. Sci. U.S.A.">
        <title>Evolutionary erosion of yeast sex chromosomes by mating-type switching accidents.</title>
        <authorList>
            <person name="Gordon J.L."/>
            <person name="Armisen D."/>
            <person name="Proux-Wera E."/>
            <person name="Oheigeartaigh S.S."/>
            <person name="Byrne K.P."/>
            <person name="Wolfe K.H."/>
        </authorList>
    </citation>
    <scope>NUCLEOTIDE SEQUENCE [LARGE SCALE GENOMIC DNA]</scope>
    <source>
        <strain evidence="2">ATCC 34711 / CBS 6284 / DSM 70876 / NBRC 10599 / NRRL Y-10934 / UCD 77-7</strain>
    </source>
</reference>
<sequence length="259" mass="30124">MNDNSCQSNPINVLLKTNDTNNRGFSLHNSPLTNTQANNKGYSFKRKQRDNSLEVKFWGQKKRNLNFQDGRIPIDLENIPLPQRNYDVSISKNQQEQRPRSDNHQRWIEDFNNLSLDRKQSSFKETLINPDYIVNFKQSYNTNNNGHYLYSNQRYNPSQKYKSIPVHIPSQSPIAATNTATNIPTNNPPNNDNLNNEPLIVQENILLKYPDDEMKQIAQEILNNHDQTSSNETNELSHALNNTNFFKYLGQLTNKEKEN</sequence>
<keyword evidence="2" id="KW-1185">Reference proteome</keyword>
<name>I2H246_HENB6</name>
<gene>
    <name evidence="1" type="primary">TBLA0C06550</name>
    <name evidence="1" type="ORF">TBLA_0C06550</name>
</gene>